<dbReference type="RefSeq" id="WP_133158228.1">
    <property type="nucleotide sequence ID" value="NZ_CP037868.1"/>
</dbReference>
<organism evidence="3 4">
    <name type="scientific">Hydrogenophaga pseudoflava</name>
    <name type="common">Pseudomonas carboxydoflava</name>
    <dbReference type="NCBI Taxonomy" id="47421"/>
    <lineage>
        <taxon>Bacteria</taxon>
        <taxon>Pseudomonadati</taxon>
        <taxon>Pseudomonadota</taxon>
        <taxon>Betaproteobacteria</taxon>
        <taxon>Burkholderiales</taxon>
        <taxon>Comamonadaceae</taxon>
        <taxon>Hydrogenophaga</taxon>
    </lineage>
</organism>
<geneLocation type="plasmid" evidence="3 4">
    <name>pDSM1084</name>
</geneLocation>
<dbReference type="EMBL" id="CP037868">
    <property type="protein sequence ID" value="QBM30621.1"/>
    <property type="molecule type" value="Genomic_DNA"/>
</dbReference>
<dbReference type="PROSITE" id="PS51257">
    <property type="entry name" value="PROKAR_LIPOPROTEIN"/>
    <property type="match status" value="1"/>
</dbReference>
<keyword evidence="3" id="KW-0614">Plasmid</keyword>
<protein>
    <recommendedName>
        <fullName evidence="5">SmpA / OmlA family protein</fullName>
    </recommendedName>
</protein>
<dbReference type="GeneID" id="39465715"/>
<keyword evidence="1 2" id="KW-0732">Signal</keyword>
<name>A0A4P6X9T8_HYDPS</name>
<dbReference type="KEGG" id="hpse:HPF_23235"/>
<dbReference type="Gene3D" id="3.30.1450.10">
    <property type="match status" value="1"/>
</dbReference>
<evidence type="ECO:0008006" key="5">
    <source>
        <dbReference type="Google" id="ProtNLM"/>
    </source>
</evidence>
<dbReference type="InterPro" id="IPR037873">
    <property type="entry name" value="BamE-like"/>
</dbReference>
<sequence length="110" mass="12022" precursor="true">MKRRLVAGFVLAVPFFLSACGGGGGGEETPTVDLYSAYTSVSQGMTYQQVRDVVGVDYNAGKQDYGAEVTYAWQVGKGTNKPEILTVQFRNGAAFGKIYETPGKEEFKYW</sequence>
<evidence type="ECO:0000313" key="4">
    <source>
        <dbReference type="Proteomes" id="UP000293912"/>
    </source>
</evidence>
<proteinExistence type="predicted"/>
<dbReference type="AlphaFoldDB" id="A0A4P6X9T8"/>
<accession>A0A4P6X9T8</accession>
<evidence type="ECO:0000313" key="3">
    <source>
        <dbReference type="EMBL" id="QBM30621.1"/>
    </source>
</evidence>
<keyword evidence="4" id="KW-1185">Reference proteome</keyword>
<evidence type="ECO:0000256" key="2">
    <source>
        <dbReference type="SAM" id="SignalP"/>
    </source>
</evidence>
<gene>
    <name evidence="3" type="ORF">HPF_23235</name>
</gene>
<dbReference type="Proteomes" id="UP000293912">
    <property type="component" value="Plasmid pDSM1084"/>
</dbReference>
<reference evidence="3 4" key="1">
    <citation type="submission" date="2019-03" db="EMBL/GenBank/DDBJ databases">
        <authorList>
            <person name="Sebastian G."/>
            <person name="Baumann P."/>
            <person name="Ruckert C."/>
            <person name="Kalinowski J."/>
            <person name="Nebel B."/>
            <person name="Takors R."/>
            <person name="Blombach B."/>
        </authorList>
    </citation>
    <scope>NUCLEOTIDE SEQUENCE [LARGE SCALE GENOMIC DNA]</scope>
    <source>
        <strain evidence="3 4">DSM 1084</strain>
        <plasmid evidence="3 4">pDSM1084</plasmid>
    </source>
</reference>
<evidence type="ECO:0000256" key="1">
    <source>
        <dbReference type="ARBA" id="ARBA00022729"/>
    </source>
</evidence>
<feature type="signal peptide" evidence="2">
    <location>
        <begin position="1"/>
        <end position="19"/>
    </location>
</feature>
<feature type="chain" id="PRO_5020431080" description="SmpA / OmlA family protein" evidence="2">
    <location>
        <begin position="20"/>
        <end position="110"/>
    </location>
</feature>